<evidence type="ECO:0000256" key="1">
    <source>
        <dbReference type="SAM" id="Phobius"/>
    </source>
</evidence>
<feature type="transmembrane region" description="Helical" evidence="1">
    <location>
        <begin position="61"/>
        <end position="80"/>
    </location>
</feature>
<comment type="caution">
    <text evidence="2">The sequence shown here is derived from an EMBL/GenBank/DDBJ whole genome shotgun (WGS) entry which is preliminary data.</text>
</comment>
<name>A0A8J6P0J3_9BACT</name>
<reference evidence="2 3" key="1">
    <citation type="submission" date="2020-08" db="EMBL/GenBank/DDBJ databases">
        <title>Bridging the membrane lipid divide: bacteria of the FCB group superphylum have the potential to synthesize archaeal ether lipids.</title>
        <authorList>
            <person name="Villanueva L."/>
            <person name="Von Meijenfeldt F.A.B."/>
            <person name="Westbye A.B."/>
            <person name="Yadav S."/>
            <person name="Hopmans E.C."/>
            <person name="Dutilh B.E."/>
            <person name="Sinninghe Damste J.S."/>
        </authorList>
    </citation>
    <scope>NUCLEOTIDE SEQUENCE [LARGE SCALE GENOMIC DNA]</scope>
    <source>
        <strain evidence="2">NIOZ-UU17</strain>
    </source>
</reference>
<keyword evidence="1" id="KW-0472">Membrane</keyword>
<feature type="transmembrane region" description="Helical" evidence="1">
    <location>
        <begin position="107"/>
        <end position="125"/>
    </location>
</feature>
<protein>
    <submittedName>
        <fullName evidence="2">Uncharacterized protein</fullName>
    </submittedName>
</protein>
<organism evidence="2 3">
    <name type="scientific">Candidatus Desulfatibia vada</name>
    <dbReference type="NCBI Taxonomy" id="2841696"/>
    <lineage>
        <taxon>Bacteria</taxon>
        <taxon>Pseudomonadati</taxon>
        <taxon>Thermodesulfobacteriota</taxon>
        <taxon>Desulfobacteria</taxon>
        <taxon>Desulfobacterales</taxon>
        <taxon>Desulfobacterales incertae sedis</taxon>
        <taxon>Candidatus Desulfatibia</taxon>
    </lineage>
</organism>
<keyword evidence="1" id="KW-0812">Transmembrane</keyword>
<keyword evidence="1" id="KW-1133">Transmembrane helix</keyword>
<proteinExistence type="predicted"/>
<evidence type="ECO:0000313" key="3">
    <source>
        <dbReference type="Proteomes" id="UP000605201"/>
    </source>
</evidence>
<sequence length="130" mass="15011">MSDKSILKCPNCHKELKWLPKGKHMCSCGEIIITTGEDLKEFALSEIKIPFKVQMPSGFEIQLALAIILVLALFVLSVLYQEKWLQYEADFMFRTFSIDPANYKQVIAPYVAAAFLVVWFVFKFLKKIKK</sequence>
<dbReference type="Proteomes" id="UP000605201">
    <property type="component" value="Unassembled WGS sequence"/>
</dbReference>
<dbReference type="EMBL" id="JACNIG010000055">
    <property type="protein sequence ID" value="MBC8430560.1"/>
    <property type="molecule type" value="Genomic_DNA"/>
</dbReference>
<accession>A0A8J6P0J3</accession>
<evidence type="ECO:0000313" key="2">
    <source>
        <dbReference type="EMBL" id="MBC8430560.1"/>
    </source>
</evidence>
<dbReference type="AlphaFoldDB" id="A0A8J6P0J3"/>
<gene>
    <name evidence="2" type="ORF">H8D96_01445</name>
</gene>